<evidence type="ECO:0000256" key="1">
    <source>
        <dbReference type="SAM" id="Phobius"/>
    </source>
</evidence>
<evidence type="ECO:0000313" key="2">
    <source>
        <dbReference type="EMBL" id="MBC9205574.1"/>
    </source>
</evidence>
<accession>A0ABR7RG83</accession>
<feature type="transmembrane region" description="Helical" evidence="1">
    <location>
        <begin position="274"/>
        <end position="298"/>
    </location>
</feature>
<reference evidence="2 3" key="1">
    <citation type="journal article" date="2013" name="Int. J. Syst. Evol. Microbiol.">
        <title>Roseomonas aerophila sp. nov., isolated from air.</title>
        <authorList>
            <person name="Kim S.J."/>
            <person name="Weon H.Y."/>
            <person name="Ahn J.H."/>
            <person name="Hong S.B."/>
            <person name="Seok S.J."/>
            <person name="Whang K.S."/>
            <person name="Kwon S.W."/>
        </authorList>
    </citation>
    <scope>NUCLEOTIDE SEQUENCE [LARGE SCALE GENOMIC DNA]</scope>
    <source>
        <strain evidence="2 3">NBRC 108923</strain>
    </source>
</reference>
<dbReference type="PIRSF" id="PIRSF038991">
    <property type="entry name" value="Protein_AbrB"/>
    <property type="match status" value="1"/>
</dbReference>
<dbReference type="EMBL" id="JACTVA010000002">
    <property type="protein sequence ID" value="MBC9205574.1"/>
    <property type="molecule type" value="Genomic_DNA"/>
</dbReference>
<dbReference type="InterPro" id="IPR007820">
    <property type="entry name" value="AbrB_fam"/>
</dbReference>
<dbReference type="PANTHER" id="PTHR38457">
    <property type="entry name" value="REGULATOR ABRB-RELATED"/>
    <property type="match status" value="1"/>
</dbReference>
<feature type="transmembrane region" description="Helical" evidence="1">
    <location>
        <begin position="244"/>
        <end position="262"/>
    </location>
</feature>
<evidence type="ECO:0000313" key="3">
    <source>
        <dbReference type="Proteomes" id="UP000626026"/>
    </source>
</evidence>
<feature type="transmembrane region" description="Helical" evidence="1">
    <location>
        <begin position="120"/>
        <end position="142"/>
    </location>
</feature>
<dbReference type="Proteomes" id="UP000626026">
    <property type="component" value="Unassembled WGS sequence"/>
</dbReference>
<keyword evidence="1" id="KW-0472">Membrane</keyword>
<dbReference type="Pfam" id="PF05145">
    <property type="entry name" value="AbrB"/>
    <property type="match status" value="1"/>
</dbReference>
<dbReference type="InterPro" id="IPR017516">
    <property type="entry name" value="AbrB_dup"/>
</dbReference>
<proteinExistence type="predicted"/>
<sequence length="365" mass="37927">MFRQSGLPSLRFMPKGAQWVILVVLSALLVFGLTLLHLPAALLLGSMAAAILLAAGGGNLGLGMWPFTLAQGVLGCLIAHSITADILGEIAADWPIFIVGVAAVIAVSSILGWWLAKRQILPGTAAIWGSAPGAASAMMLMAEAHGADVRLVAVMLYLRVVLVALTASVVARLWALPEAIAAAPAPLFPPLDWLHFALTLALALALGGAVLGRVSRIPAGALLVPLVLGALLQGFGLLNIVLPPWLLAASYAVVGWSIGLRFNRPILMYVARALPRIIASTMLLIGFCGGLAVLLTYTMGIEPLTAYLATSPGGLDSVAIIAASSQADLAFIMAMQTARFLIVLLVSPSLARFAASRLNFQKGPD</sequence>
<dbReference type="NCBIfam" id="TIGR03082">
    <property type="entry name" value="Gneg_AbrB_dup"/>
    <property type="match status" value="2"/>
</dbReference>
<feature type="transmembrane region" description="Helical" evidence="1">
    <location>
        <begin position="154"/>
        <end position="174"/>
    </location>
</feature>
<feature type="transmembrane region" description="Helical" evidence="1">
    <location>
        <begin position="94"/>
        <end position="114"/>
    </location>
</feature>
<dbReference type="PANTHER" id="PTHR38457:SF1">
    <property type="entry name" value="REGULATOR ABRB-RELATED"/>
    <property type="match status" value="1"/>
</dbReference>
<gene>
    <name evidence="2" type="ORF">IBL26_01900</name>
</gene>
<feature type="transmembrane region" description="Helical" evidence="1">
    <location>
        <begin position="219"/>
        <end position="238"/>
    </location>
</feature>
<organism evidence="2 3">
    <name type="scientific">Teichococcus aerophilus</name>
    <dbReference type="NCBI Taxonomy" id="1224513"/>
    <lineage>
        <taxon>Bacteria</taxon>
        <taxon>Pseudomonadati</taxon>
        <taxon>Pseudomonadota</taxon>
        <taxon>Alphaproteobacteria</taxon>
        <taxon>Acetobacterales</taxon>
        <taxon>Roseomonadaceae</taxon>
        <taxon>Roseomonas</taxon>
    </lineage>
</organism>
<protein>
    <submittedName>
        <fullName evidence="2">AbrB family transcriptional regulator</fullName>
    </submittedName>
</protein>
<name>A0ABR7RG83_9PROT</name>
<keyword evidence="1" id="KW-0812">Transmembrane</keyword>
<feature type="transmembrane region" description="Helical" evidence="1">
    <location>
        <begin position="64"/>
        <end position="82"/>
    </location>
</feature>
<feature type="transmembrane region" description="Helical" evidence="1">
    <location>
        <begin position="337"/>
        <end position="355"/>
    </location>
</feature>
<keyword evidence="1" id="KW-1133">Transmembrane helix</keyword>
<feature type="transmembrane region" description="Helical" evidence="1">
    <location>
        <begin position="194"/>
        <end position="212"/>
    </location>
</feature>
<comment type="caution">
    <text evidence="2">The sequence shown here is derived from an EMBL/GenBank/DDBJ whole genome shotgun (WGS) entry which is preliminary data.</text>
</comment>
<keyword evidence="3" id="KW-1185">Reference proteome</keyword>